<proteinExistence type="predicted"/>
<dbReference type="SMART" id="SM00635">
    <property type="entry name" value="BID_2"/>
    <property type="match status" value="11"/>
</dbReference>
<feature type="domain" description="BIG2" evidence="1">
    <location>
        <begin position="450"/>
        <end position="530"/>
    </location>
</feature>
<dbReference type="Proteomes" id="UP000717624">
    <property type="component" value="Unassembled WGS sequence"/>
</dbReference>
<gene>
    <name evidence="2" type="ORF">JOD01_003758</name>
</gene>
<evidence type="ECO:0000313" key="2">
    <source>
        <dbReference type="EMBL" id="MBM7592106.1"/>
    </source>
</evidence>
<reference evidence="2" key="1">
    <citation type="submission" date="2021-01" db="EMBL/GenBank/DDBJ databases">
        <title>Genomic Encyclopedia of Type Strains, Phase IV (KMG-IV): sequencing the most valuable type-strain genomes for metagenomic binning, comparative biology and taxonomic classification.</title>
        <authorList>
            <person name="Goeker M."/>
        </authorList>
    </citation>
    <scope>NUCLEOTIDE SEQUENCE</scope>
    <source>
        <strain evidence="2">DSM 25523</strain>
    </source>
</reference>
<accession>A0A938Y2J4</accession>
<dbReference type="RefSeq" id="WP_204519749.1">
    <property type="nucleotide sequence ID" value="NZ_BAABIN010000008.1"/>
</dbReference>
<feature type="domain" description="BIG2" evidence="1">
    <location>
        <begin position="367"/>
        <end position="447"/>
    </location>
</feature>
<feature type="domain" description="BIG2" evidence="1">
    <location>
        <begin position="200"/>
        <end position="280"/>
    </location>
</feature>
<feature type="domain" description="BIG2" evidence="1">
    <location>
        <begin position="865"/>
        <end position="945"/>
    </location>
</feature>
<comment type="caution">
    <text evidence="2">The sequence shown here is derived from an EMBL/GenBank/DDBJ whole genome shotgun (WGS) entry which is preliminary data.</text>
</comment>
<sequence length="948" mass="100089">MIGIRGVLLKILPILLVVSIFLNPAGIPSAYADEISKLVLSKNSLTMEVGDTQSLTATAIYESGATSDVTIKADWSTPDDTVSVYAGTVTAKKEGTATITATYMTKTVVVTVAISKKVRTLTKDAQKVTLRTGDQQQVKLTATYTDGTTEDVTAKAEWTTDSQDVADVLNGLITGVGSGTASVKATLGTQSVTIPVEVDLVKRLDPDQTSIFLRNKGTEQIRLMATFEDGTVEDVAAKAEWSTNKDDVADVVKGLITAYGTGEATITATYGGKTATITVQVDIAKRLEVDKPSLIMQINQSEDVALTAYYADGTSEIVTNKAKWSSSNPDVVDVDSTGKVSSYAVGQATLTASYGTKEVTISVDVGTGKKLEIDKQDLFLHKGESEQLTLTATFADGSTDDVTSEATWTSSDEDVAYVAKGKVSAFGSGEATITATYGDKSVKVSVDVDIPRNLEVNKQDISLQVGDSEQLVLTAAYADGSTDDVTSEADWSSSNEDVAYVKNGKISAYEAGSTVITATYQGKKVTIVVDVDVPRKLEVSDSSLILQDDGSAAVTVYAVYADNRKEDVTKEAEWKSSNEDVAEVSDGVVDGTGIGTATITVTYLNRSATISVQVGVIKDLSASDTRVALDETGSKQVTLTATFGDGTTKDVTEEAEWVSAAEDVASVLDGLIKAKASGKTNVTATYKNKSITIPVEVGVAKTLTADVTKLVMGLTDQKQIKLTATFTQGSVKDVTEEAEWFSGNTKVVSVTSGAVTANGTGKTTITAKYGGATLVIPVEIEVVQKLELNKRYLMMKTGQTEQLVATAVYSNGTTRDVSSEADWTTRNYKIADVVDGLVTATGSGKTTLSVKYGGKTLTIPIENDNLKYLKASAVKLEMKTGEKKQVTLTATYMDNSEANVTVPAIWATSKILVADAKDGIIQANGPGQAMITATYAGKRVTIVVIVRP</sequence>
<dbReference type="EMBL" id="JAFBEB010000019">
    <property type="protein sequence ID" value="MBM7592106.1"/>
    <property type="molecule type" value="Genomic_DNA"/>
</dbReference>
<evidence type="ECO:0000259" key="1">
    <source>
        <dbReference type="SMART" id="SM00635"/>
    </source>
</evidence>
<keyword evidence="3" id="KW-1185">Reference proteome</keyword>
<dbReference type="AlphaFoldDB" id="A0A938Y2J4"/>
<feature type="domain" description="BIG2" evidence="1">
    <location>
        <begin position="697"/>
        <end position="779"/>
    </location>
</feature>
<evidence type="ECO:0000313" key="3">
    <source>
        <dbReference type="Proteomes" id="UP000717624"/>
    </source>
</evidence>
<feature type="domain" description="BIG2" evidence="1">
    <location>
        <begin position="616"/>
        <end position="696"/>
    </location>
</feature>
<dbReference type="InterPro" id="IPR003343">
    <property type="entry name" value="Big_2"/>
</dbReference>
<dbReference type="SUPFAM" id="SSF49373">
    <property type="entry name" value="Invasin/intimin cell-adhesion fragments"/>
    <property type="match status" value="8"/>
</dbReference>
<dbReference type="Gene3D" id="2.60.40.1080">
    <property type="match status" value="11"/>
</dbReference>
<feature type="domain" description="BIG2" evidence="1">
    <location>
        <begin position="117"/>
        <end position="197"/>
    </location>
</feature>
<organism evidence="2 3">
    <name type="scientific">Brevibacillus fulvus</name>
    <dbReference type="NCBI Taxonomy" id="1125967"/>
    <lineage>
        <taxon>Bacteria</taxon>
        <taxon>Bacillati</taxon>
        <taxon>Bacillota</taxon>
        <taxon>Bacilli</taxon>
        <taxon>Bacillales</taxon>
        <taxon>Paenibacillaceae</taxon>
        <taxon>Brevibacillus</taxon>
    </lineage>
</organism>
<dbReference type="InterPro" id="IPR008964">
    <property type="entry name" value="Invasin/intimin_cell_adhesion"/>
</dbReference>
<feature type="domain" description="BIG2" evidence="1">
    <location>
        <begin position="782"/>
        <end position="862"/>
    </location>
</feature>
<feature type="domain" description="BIG2" evidence="1">
    <location>
        <begin position="288"/>
        <end position="364"/>
    </location>
</feature>
<feature type="domain" description="BIG2" evidence="1">
    <location>
        <begin position="34"/>
        <end position="113"/>
    </location>
</feature>
<protein>
    <submittedName>
        <fullName evidence="2">Nitrogen regulatory protein PII</fullName>
    </submittedName>
</protein>
<dbReference type="Pfam" id="PF02368">
    <property type="entry name" value="Big_2"/>
    <property type="match status" value="4"/>
</dbReference>
<name>A0A938Y2J4_9BACL</name>
<feature type="domain" description="BIG2" evidence="1">
    <location>
        <begin position="533"/>
        <end position="613"/>
    </location>
</feature>